<dbReference type="EC" id="3.1.1.-" evidence="2"/>
<dbReference type="InterPro" id="IPR001466">
    <property type="entry name" value="Beta-lactam-related"/>
</dbReference>
<dbReference type="InterPro" id="IPR012338">
    <property type="entry name" value="Beta-lactam/transpept-like"/>
</dbReference>
<dbReference type="Pfam" id="PF00144">
    <property type="entry name" value="Beta-lactamase"/>
    <property type="match status" value="1"/>
</dbReference>
<dbReference type="OrthoDB" id="9797709at2"/>
<proteinExistence type="predicted"/>
<dbReference type="Proteomes" id="UP000095662">
    <property type="component" value="Unassembled WGS sequence"/>
</dbReference>
<feature type="domain" description="Beta-lactamase-related" evidence="1">
    <location>
        <begin position="9"/>
        <end position="372"/>
    </location>
</feature>
<dbReference type="STRING" id="39492.ERS852540_02515"/>
<dbReference type="EMBL" id="CZBY01000031">
    <property type="protein sequence ID" value="CUQ92394.1"/>
    <property type="molecule type" value="Genomic_DNA"/>
</dbReference>
<keyword evidence="2" id="KW-0378">Hydrolase</keyword>
<evidence type="ECO:0000313" key="3">
    <source>
        <dbReference type="Proteomes" id="UP000095662"/>
    </source>
</evidence>
<dbReference type="GO" id="GO:0016787">
    <property type="term" value="F:hydrolase activity"/>
    <property type="evidence" value="ECO:0007669"/>
    <property type="project" value="UniProtKB-KW"/>
</dbReference>
<gene>
    <name evidence="2" type="primary">estB_2</name>
    <name evidence="2" type="ORF">ERS852540_02515</name>
</gene>
<accession>A0A174ZYP5</accession>
<organism evidence="2 3">
    <name type="scientific">[Eubacterium] siraeum</name>
    <dbReference type="NCBI Taxonomy" id="39492"/>
    <lineage>
        <taxon>Bacteria</taxon>
        <taxon>Bacillati</taxon>
        <taxon>Bacillota</taxon>
        <taxon>Clostridia</taxon>
        <taxon>Eubacteriales</taxon>
        <taxon>Oscillospiraceae</taxon>
        <taxon>Oscillospiraceae incertae sedis</taxon>
    </lineage>
</organism>
<dbReference type="Gene3D" id="3.40.710.10">
    <property type="entry name" value="DD-peptidase/beta-lactamase superfamily"/>
    <property type="match status" value="1"/>
</dbReference>
<reference evidence="2 3" key="1">
    <citation type="submission" date="2015-09" db="EMBL/GenBank/DDBJ databases">
        <authorList>
            <consortium name="Pathogen Informatics"/>
        </authorList>
    </citation>
    <scope>NUCLEOTIDE SEQUENCE [LARGE SCALE GENOMIC DNA]</scope>
    <source>
        <strain evidence="2 3">2789STDY5834928</strain>
    </source>
</reference>
<dbReference type="InterPro" id="IPR050789">
    <property type="entry name" value="Diverse_Enzym_Activities"/>
</dbReference>
<dbReference type="PANTHER" id="PTHR43283:SF3">
    <property type="entry name" value="BETA-LACTAMASE FAMILY PROTEIN (AFU_ORTHOLOGUE AFUA_5G07500)"/>
    <property type="match status" value="1"/>
</dbReference>
<name>A0A174ZYP5_9FIRM</name>
<evidence type="ECO:0000259" key="1">
    <source>
        <dbReference type="Pfam" id="PF00144"/>
    </source>
</evidence>
<sequence length="393" mass="44100">MNKNKLNRLDEMMQSQVDSGMIPGGHLRIIKDGERVYDKCFGMADVARSLKISDNTIYRLYSMTKPVTAVATMILYDRGLIDLSDSVSWFLEGFKDQKVETADAIVPANRDVKIIDLLTMTAGLMYPDRNVNPSGDKMADLFDKFYERAFSGNGTYSTVEMCNEMGKIPLFAQPGTCWNYSVCADVLGAIVEVVSKKRLGDFLKDEIFTPLGMNDTDFYVPAEKRDRFAEIYIRGDDGKLAPCDWQHLGLVYKYTKRPEFEIGGAGLVSTVNDYEKFAQMLLNGGKYGDARILSRKAVDLISHNIITAEQAKTFNWDSCIGYGYGGLMRTLTNPEITTVGSTGEYGWDGWTGNYFCNDPENNLTFMYFIQVCGGNGIRPLRTLKQVMYSALDD</sequence>
<protein>
    <submittedName>
        <fullName evidence="2">Esterase estB</fullName>
        <ecNumber evidence="2">3.1.1.-</ecNumber>
    </submittedName>
</protein>
<dbReference type="AlphaFoldDB" id="A0A174ZYP5"/>
<dbReference type="PANTHER" id="PTHR43283">
    <property type="entry name" value="BETA-LACTAMASE-RELATED"/>
    <property type="match status" value="1"/>
</dbReference>
<evidence type="ECO:0000313" key="2">
    <source>
        <dbReference type="EMBL" id="CUQ92394.1"/>
    </source>
</evidence>
<dbReference type="SUPFAM" id="SSF56601">
    <property type="entry name" value="beta-lactamase/transpeptidase-like"/>
    <property type="match status" value="1"/>
</dbReference>